<organism evidence="2 3">
    <name type="scientific">Saccharolobus islandicus (strain REY15A)</name>
    <name type="common">Sulfolobus islandicus</name>
    <dbReference type="NCBI Taxonomy" id="930945"/>
    <lineage>
        <taxon>Archaea</taxon>
        <taxon>Thermoproteota</taxon>
        <taxon>Thermoprotei</taxon>
        <taxon>Sulfolobales</taxon>
        <taxon>Sulfolobaceae</taxon>
        <taxon>Saccharolobus</taxon>
    </lineage>
</organism>
<sequence length="433" mass="50674">MKPNIVLIVTDTLRKDYSSKLDKLLEVGFNKIDNAFTPSSWTLPSHVSMFTGLYPYFHGVHEYYGVNDMVDDYAKLSKLAMGKFENLISILKDENYETIGISANAFITPIFGFNFHSNYLVTFPPLAIIDDKLINLLDKYYTRYKSKIKLLSDLIKERKLDEVNLIIKYKLSNNSLRDYLYYRSKILHKGCNLILKKLHQIKFDDRFFLFINVMEAHEPYSNEVIGKGIYDKYDYNFLRSIFFGSAENSIIAHYRQYYGLHADNAVNCVLNIISELSKKVNIDDTLIIVTSDHGNHIGEYGRVYHGFYLSDELLRVPFYIRYPKTVNPKIEIEKNTISLTSIYSIIKSIVYDEKLIINNKFVISESYGPQHSLKTIKSYFKLTDSEIRNYYTHKVRISYTDKHLIYDLDKDQVVEASQYFDLDCIQKIKELFS</sequence>
<dbReference type="STRING" id="930945.SiRe_0875"/>
<dbReference type="SUPFAM" id="SSF53649">
    <property type="entry name" value="Alkaline phosphatase-like"/>
    <property type="match status" value="1"/>
</dbReference>
<dbReference type="PANTHER" id="PTHR43108">
    <property type="entry name" value="N-ACETYLGLUCOSAMINE-6-SULFATASE FAMILY MEMBER"/>
    <property type="match status" value="1"/>
</dbReference>
<dbReference type="Gene3D" id="3.40.720.10">
    <property type="entry name" value="Alkaline Phosphatase, subunit A"/>
    <property type="match status" value="1"/>
</dbReference>
<feature type="domain" description="Sulfatase N-terminal" evidence="1">
    <location>
        <begin position="3"/>
        <end position="338"/>
    </location>
</feature>
<dbReference type="KEGG" id="sir:SiRe_0875"/>
<dbReference type="AlphaFoldDB" id="F0NE12"/>
<dbReference type="HOGENOM" id="CLU_006332_14_2_2"/>
<dbReference type="EMBL" id="CP002425">
    <property type="protein sequence ID" value="ADX84948.1"/>
    <property type="molecule type" value="Genomic_DNA"/>
</dbReference>
<dbReference type="InterPro" id="IPR000917">
    <property type="entry name" value="Sulfatase_N"/>
</dbReference>
<evidence type="ECO:0000313" key="3">
    <source>
        <dbReference type="Proteomes" id="UP000002664"/>
    </source>
</evidence>
<gene>
    <name evidence="2" type="ordered locus">SiRe_0875</name>
</gene>
<reference evidence="2 3" key="1">
    <citation type="journal article" date="2011" name="J. Bacteriol.">
        <title>Genome analyses of icelandic strains of Sulfolobus islandicus, model organisms for genetic and virus-host interaction studies.</title>
        <authorList>
            <person name="Guo L."/>
            <person name="Brugger K."/>
            <person name="Liu C."/>
            <person name="Shah S.A."/>
            <person name="Zheng H."/>
            <person name="Zhu Y."/>
            <person name="Wang S."/>
            <person name="Lillestol R.K."/>
            <person name="Chen L."/>
            <person name="Frank J."/>
            <person name="Prangishvili D."/>
            <person name="Paulin L."/>
            <person name="She Q."/>
            <person name="Huang L."/>
            <person name="Garrett R.A."/>
        </authorList>
    </citation>
    <scope>NUCLEOTIDE SEQUENCE [LARGE SCALE GENOMIC DNA]</scope>
    <source>
        <strain evidence="2 3">REY15A</strain>
    </source>
</reference>
<evidence type="ECO:0000259" key="1">
    <source>
        <dbReference type="Pfam" id="PF00884"/>
    </source>
</evidence>
<dbReference type="eggNOG" id="arCOG02787">
    <property type="taxonomic scope" value="Archaea"/>
</dbReference>
<dbReference type="Proteomes" id="UP000002664">
    <property type="component" value="Chromosome"/>
</dbReference>
<keyword evidence="3" id="KW-1185">Reference proteome</keyword>
<accession>F0NE12</accession>
<dbReference type="PANTHER" id="PTHR43108:SF8">
    <property type="entry name" value="SD21168P"/>
    <property type="match status" value="1"/>
</dbReference>
<dbReference type="Pfam" id="PF00884">
    <property type="entry name" value="Sulfatase"/>
    <property type="match status" value="1"/>
</dbReference>
<evidence type="ECO:0000313" key="2">
    <source>
        <dbReference type="EMBL" id="ADX84948.1"/>
    </source>
</evidence>
<dbReference type="InterPro" id="IPR017850">
    <property type="entry name" value="Alkaline_phosphatase_core_sf"/>
</dbReference>
<proteinExistence type="predicted"/>
<protein>
    <submittedName>
        <fullName evidence="2">Sulfatase-like protein</fullName>
    </submittedName>
</protein>
<name>F0NE12_SACI5</name>